<accession>A0A0W0VVV1</accession>
<sequence>MKIKYLTTLCTGLFLLVVFSFLGYQRLHKPRIFVLHSYNANMPWVQSLNQGIRTVFGDKAYISLRYYYMDAKHHNSKEYLERVSKAIKTTIEAWRPDILIAFDDDAQDMAVREFGYSTNIKVILAGITDSKRWLEYDSTPNITGITEQIPVKAIREILSLMFRNQKRIYYLSDDSKAAKTLDKSIMKEDWGSYGLVAHKRVKTFAQWKAAVFEAERKADILLVSVYQTIMEGNREIDSKRLVRWMNEHSHIPVVGVYESFIIDGGMLAIAISSMEQGYTAAWLALNIIEKKLTIQEIPLLHGKTFSLFMQKETLLKRFPYVHIPVILDAFSKSQWSLDRLSSPGMDLSDIGRLRLKTIHSAKN</sequence>
<dbReference type="RefSeq" id="WP_058453711.1">
    <property type="nucleotide sequence ID" value="NZ_CAAAIB010000001.1"/>
</dbReference>
<proteinExistence type="predicted"/>
<protein>
    <submittedName>
        <fullName evidence="1">ABC transporter substrate binding protein</fullName>
    </submittedName>
</protein>
<dbReference type="AlphaFoldDB" id="A0A0W0VVV1"/>
<reference evidence="1 2" key="1">
    <citation type="submission" date="2015-11" db="EMBL/GenBank/DDBJ databases">
        <title>Genomic analysis of 38 Legionella species identifies large and diverse effector repertoires.</title>
        <authorList>
            <person name="Burstein D."/>
            <person name="Amaro F."/>
            <person name="Zusman T."/>
            <person name="Lifshitz Z."/>
            <person name="Cohen O."/>
            <person name="Gilbert J.A."/>
            <person name="Pupko T."/>
            <person name="Shuman H.A."/>
            <person name="Segal G."/>
        </authorList>
    </citation>
    <scope>NUCLEOTIDE SEQUENCE [LARGE SCALE GENOMIC DNA]</scope>
    <source>
        <strain evidence="1 2">PX-1-G2-E2</strain>
    </source>
</reference>
<comment type="caution">
    <text evidence="1">The sequence shown here is derived from an EMBL/GenBank/DDBJ whole genome shotgun (WGS) entry which is preliminary data.</text>
</comment>
<dbReference type="PANTHER" id="PTHR35271:SF1">
    <property type="entry name" value="ABC TRANSPORTER, SUBSTRATE-BINDING LIPOPROTEIN"/>
    <property type="match status" value="1"/>
</dbReference>
<dbReference type="Proteomes" id="UP000054908">
    <property type="component" value="Unassembled WGS sequence"/>
</dbReference>
<gene>
    <name evidence="1" type="ORF">Lmac_3054</name>
</gene>
<name>A0A0W0VVV1_9GAMM</name>
<dbReference type="Gene3D" id="3.40.50.2300">
    <property type="match status" value="2"/>
</dbReference>
<dbReference type="EMBL" id="LNYL01000051">
    <property type="protein sequence ID" value="KTD24181.1"/>
    <property type="molecule type" value="Genomic_DNA"/>
</dbReference>
<evidence type="ECO:0000313" key="1">
    <source>
        <dbReference type="EMBL" id="KTD24181.1"/>
    </source>
</evidence>
<keyword evidence="2" id="KW-1185">Reference proteome</keyword>
<organism evidence="1 2">
    <name type="scientific">Legionella maceachernii</name>
    <dbReference type="NCBI Taxonomy" id="466"/>
    <lineage>
        <taxon>Bacteria</taxon>
        <taxon>Pseudomonadati</taxon>
        <taxon>Pseudomonadota</taxon>
        <taxon>Gammaproteobacteria</taxon>
        <taxon>Legionellales</taxon>
        <taxon>Legionellaceae</taxon>
        <taxon>Legionella</taxon>
    </lineage>
</organism>
<dbReference type="STRING" id="466.Lmac_3054"/>
<dbReference type="Pfam" id="PF04392">
    <property type="entry name" value="ABC_sub_bind"/>
    <property type="match status" value="1"/>
</dbReference>
<dbReference type="OrthoDB" id="5644906at2"/>
<dbReference type="InterPro" id="IPR007487">
    <property type="entry name" value="ABC_transpt-TYRBP-like"/>
</dbReference>
<evidence type="ECO:0000313" key="2">
    <source>
        <dbReference type="Proteomes" id="UP000054908"/>
    </source>
</evidence>
<dbReference type="PANTHER" id="PTHR35271">
    <property type="entry name" value="ABC TRANSPORTER, SUBSTRATE-BINDING LIPOPROTEIN-RELATED"/>
    <property type="match status" value="1"/>
</dbReference>
<dbReference type="PATRIC" id="fig|466.6.peg.3268"/>